<proteinExistence type="predicted"/>
<accession>A0A6J4QAP3</accession>
<gene>
    <name evidence="1" type="ORF">AVDCRST_MAG74-3846</name>
</gene>
<protein>
    <submittedName>
        <fullName evidence="1">Uncharacterized protein</fullName>
    </submittedName>
</protein>
<organism evidence="1">
    <name type="scientific">uncultured Pyrinomonadaceae bacterium</name>
    <dbReference type="NCBI Taxonomy" id="2283094"/>
    <lineage>
        <taxon>Bacteria</taxon>
        <taxon>Pseudomonadati</taxon>
        <taxon>Acidobacteriota</taxon>
        <taxon>Blastocatellia</taxon>
        <taxon>Blastocatellales</taxon>
        <taxon>Pyrinomonadaceae</taxon>
        <taxon>environmental samples</taxon>
    </lineage>
</organism>
<name>A0A6J4QAP3_9BACT</name>
<sequence>MPGWSAETQRKFNLLVGGETVKADVPKVPIKVNRRR</sequence>
<reference evidence="1" key="1">
    <citation type="submission" date="2020-02" db="EMBL/GenBank/DDBJ databases">
        <authorList>
            <person name="Meier V. D."/>
        </authorList>
    </citation>
    <scope>NUCLEOTIDE SEQUENCE</scope>
    <source>
        <strain evidence="1">AVDCRST_MAG74</strain>
    </source>
</reference>
<dbReference type="EMBL" id="CADCUR010000314">
    <property type="protein sequence ID" value="CAA9432832.1"/>
    <property type="molecule type" value="Genomic_DNA"/>
</dbReference>
<dbReference type="AlphaFoldDB" id="A0A6J4QAP3"/>
<evidence type="ECO:0000313" key="1">
    <source>
        <dbReference type="EMBL" id="CAA9432832.1"/>
    </source>
</evidence>